<dbReference type="Proteomes" id="UP000663829">
    <property type="component" value="Unassembled WGS sequence"/>
</dbReference>
<keyword evidence="4" id="KW-0276">Fatty acid metabolism</keyword>
<keyword evidence="4" id="KW-0443">Lipid metabolism</keyword>
<dbReference type="GO" id="GO:0005886">
    <property type="term" value="C:plasma membrane"/>
    <property type="evidence" value="ECO:0007669"/>
    <property type="project" value="TreeGrafter"/>
</dbReference>
<keyword evidence="3" id="KW-0547">Nucleotide-binding</keyword>
<dbReference type="GO" id="GO:0004467">
    <property type="term" value="F:long-chain fatty acid-CoA ligase activity"/>
    <property type="evidence" value="ECO:0007669"/>
    <property type="project" value="UniProtKB-EC"/>
</dbReference>
<dbReference type="PANTHER" id="PTHR43272">
    <property type="entry name" value="LONG-CHAIN-FATTY-ACID--COA LIGASE"/>
    <property type="match status" value="1"/>
</dbReference>
<dbReference type="GO" id="GO:0005524">
    <property type="term" value="F:ATP binding"/>
    <property type="evidence" value="ECO:0007669"/>
    <property type="project" value="UniProtKB-KW"/>
</dbReference>
<dbReference type="GO" id="GO:0035336">
    <property type="term" value="P:long-chain fatty-acyl-CoA metabolic process"/>
    <property type="evidence" value="ECO:0007669"/>
    <property type="project" value="TreeGrafter"/>
</dbReference>
<dbReference type="GO" id="GO:0005783">
    <property type="term" value="C:endoplasmic reticulum"/>
    <property type="evidence" value="ECO:0007669"/>
    <property type="project" value="TreeGrafter"/>
</dbReference>
<dbReference type="AlphaFoldDB" id="A0A814F7C4"/>
<feature type="compositionally biased region" description="Acidic residues" evidence="8">
    <location>
        <begin position="764"/>
        <end position="774"/>
    </location>
</feature>
<comment type="caution">
    <text evidence="11">The sequence shown here is derived from an EMBL/GenBank/DDBJ whole genome shotgun (WGS) entry which is preliminary data.</text>
</comment>
<evidence type="ECO:0000256" key="7">
    <source>
        <dbReference type="ARBA" id="ARBA00036813"/>
    </source>
</evidence>
<evidence type="ECO:0000313" key="12">
    <source>
        <dbReference type="EMBL" id="CAF3750365.1"/>
    </source>
</evidence>
<keyword evidence="9" id="KW-1133">Transmembrane helix</keyword>
<dbReference type="PANTHER" id="PTHR43272:SF83">
    <property type="entry name" value="ACYL-COA SYNTHETASE LONG-CHAIN, ISOFORM J"/>
    <property type="match status" value="1"/>
</dbReference>
<sequence>MSSSCVDQTKHFLVTIIKTAFSYLIALLFVQLPLLSASIITIGKVPDKYKQQKRLRAKRVDPNDPSSPYRAEEVQQELQPILEEQVQTLADIPDLTVQRFADRETLGVREILDVQDEKQSNGKVFKKFILGEYKFSTYRELHERIINIGKGLLSLGAKSGDKILLLAETRPEWLLTAFAAFRHDITVVTLLSTSSNEAMEHGINESEVKIIVTSQELLSKLEKTLEKTPKVAHVIYFPGPKRQTLQQPTNKNNIEFHHLQQFEEKGKSANIDEDILKKRPKKDNIAVIMYTSGSTGQPKGKSVLITHENVIAAMTGQKERVFPMINVERDVYIAYLPLGHILELCCELLMYYSGLKCGYSSPQTLTDQSTAIKRGQKGDLQVLKPDLMSCVPVIKRLEKGLESPALDRLIFHHLNQMVLGGRMKAMLCGGAVLSEGTQRFAQGALCVTVLQGYGLTETCAAGTIADQYDTSVDRAGHPLVSCELRLINWEEGQYRNTDKPNPRGEILIGGKIVAQGYLGEASKENVNFKEIDGVRYFATGDIGEIFPNGTVRIADRKKDLIKLRGGEYVSLAKVENVIAKIPIVENSCLCASPSAEYTVLLITPNKKNMASYTEKNFDTKEWEKLVDDQEFCDHVSKDVQDACKKAGIEDSETPKRVKVVADPWTPESGLVTDALKLKRKAIEAKYKNEIENMYKDQPSTKQESKKKSNSAGTKDDGNAEKQEKQSNETKEDKQSAETKVDEQQRKDKENEGQEKETKENPTDVSEDVIANDDK</sequence>
<evidence type="ECO:0000256" key="6">
    <source>
        <dbReference type="ARBA" id="ARBA00026121"/>
    </source>
</evidence>
<evidence type="ECO:0000256" key="1">
    <source>
        <dbReference type="ARBA" id="ARBA00006432"/>
    </source>
</evidence>
<feature type="compositionally biased region" description="Basic and acidic residues" evidence="8">
    <location>
        <begin position="713"/>
        <end position="761"/>
    </location>
</feature>
<feature type="region of interest" description="Disordered" evidence="8">
    <location>
        <begin position="693"/>
        <end position="774"/>
    </location>
</feature>
<evidence type="ECO:0000313" key="13">
    <source>
        <dbReference type="Proteomes" id="UP000663829"/>
    </source>
</evidence>
<dbReference type="GO" id="GO:0030182">
    <property type="term" value="P:neuron differentiation"/>
    <property type="evidence" value="ECO:0007669"/>
    <property type="project" value="TreeGrafter"/>
</dbReference>
<feature type="transmembrane region" description="Helical" evidence="9">
    <location>
        <begin position="20"/>
        <end position="43"/>
    </location>
</feature>
<organism evidence="11 13">
    <name type="scientific">Didymodactylos carnosus</name>
    <dbReference type="NCBI Taxonomy" id="1234261"/>
    <lineage>
        <taxon>Eukaryota</taxon>
        <taxon>Metazoa</taxon>
        <taxon>Spiralia</taxon>
        <taxon>Gnathifera</taxon>
        <taxon>Rotifera</taxon>
        <taxon>Eurotatoria</taxon>
        <taxon>Bdelloidea</taxon>
        <taxon>Philodinida</taxon>
        <taxon>Philodinidae</taxon>
        <taxon>Didymodactylos</taxon>
    </lineage>
</organism>
<gene>
    <name evidence="11" type="ORF">GPM918_LOCUS12573</name>
    <name evidence="12" type="ORF">SRO942_LOCUS12573</name>
</gene>
<reference evidence="11" key="1">
    <citation type="submission" date="2021-02" db="EMBL/GenBank/DDBJ databases">
        <authorList>
            <person name="Nowell W R."/>
        </authorList>
    </citation>
    <scope>NUCLEOTIDE SEQUENCE</scope>
</reference>
<evidence type="ECO:0000259" key="10">
    <source>
        <dbReference type="Pfam" id="PF00501"/>
    </source>
</evidence>
<dbReference type="PROSITE" id="PS00455">
    <property type="entry name" value="AMP_BINDING"/>
    <property type="match status" value="1"/>
</dbReference>
<comment type="similarity">
    <text evidence="1">Belongs to the ATP-dependent AMP-binding enzyme family.</text>
</comment>
<dbReference type="InterPro" id="IPR042099">
    <property type="entry name" value="ANL_N_sf"/>
</dbReference>
<dbReference type="Pfam" id="PF00501">
    <property type="entry name" value="AMP-binding"/>
    <property type="match status" value="1"/>
</dbReference>
<dbReference type="SUPFAM" id="SSF56801">
    <property type="entry name" value="Acetyl-CoA synthetase-like"/>
    <property type="match status" value="1"/>
</dbReference>
<feature type="domain" description="AMP-dependent synthetase/ligase" evidence="10">
    <location>
        <begin position="128"/>
        <end position="518"/>
    </location>
</feature>
<evidence type="ECO:0000256" key="5">
    <source>
        <dbReference type="ARBA" id="ARBA00022840"/>
    </source>
</evidence>
<evidence type="ECO:0000256" key="8">
    <source>
        <dbReference type="SAM" id="MobiDB-lite"/>
    </source>
</evidence>
<dbReference type="EMBL" id="CAJNOQ010002768">
    <property type="protein sequence ID" value="CAF0977526.1"/>
    <property type="molecule type" value="Genomic_DNA"/>
</dbReference>
<evidence type="ECO:0000256" key="4">
    <source>
        <dbReference type="ARBA" id="ARBA00022832"/>
    </source>
</evidence>
<evidence type="ECO:0000256" key="2">
    <source>
        <dbReference type="ARBA" id="ARBA00022598"/>
    </source>
</evidence>
<comment type="catalytic activity">
    <reaction evidence="7">
        <text>a long-chain fatty acid + ATP + CoA = a long-chain fatty acyl-CoA + AMP + diphosphate</text>
        <dbReference type="Rhea" id="RHEA:15421"/>
        <dbReference type="ChEBI" id="CHEBI:30616"/>
        <dbReference type="ChEBI" id="CHEBI:33019"/>
        <dbReference type="ChEBI" id="CHEBI:57287"/>
        <dbReference type="ChEBI" id="CHEBI:57560"/>
        <dbReference type="ChEBI" id="CHEBI:83139"/>
        <dbReference type="ChEBI" id="CHEBI:456215"/>
        <dbReference type="EC" id="6.2.1.3"/>
    </reaction>
</comment>
<keyword evidence="2" id="KW-0436">Ligase</keyword>
<protein>
    <recommendedName>
        <fullName evidence="6">long-chain-fatty-acid--CoA ligase</fullName>
        <ecNumber evidence="6">6.2.1.3</ecNumber>
    </recommendedName>
</protein>
<dbReference type="OrthoDB" id="1700726at2759"/>
<accession>A0A814F7C4</accession>
<keyword evidence="13" id="KW-1185">Reference proteome</keyword>
<evidence type="ECO:0000313" key="11">
    <source>
        <dbReference type="EMBL" id="CAF0977526.1"/>
    </source>
</evidence>
<keyword evidence="5" id="KW-0067">ATP-binding</keyword>
<evidence type="ECO:0000256" key="9">
    <source>
        <dbReference type="SAM" id="Phobius"/>
    </source>
</evidence>
<dbReference type="EC" id="6.2.1.3" evidence="6"/>
<keyword evidence="9" id="KW-0472">Membrane</keyword>
<dbReference type="Pfam" id="PF23562">
    <property type="entry name" value="AMP-binding_C_3"/>
    <property type="match status" value="1"/>
</dbReference>
<dbReference type="EMBL" id="CAJOBC010002768">
    <property type="protein sequence ID" value="CAF3750365.1"/>
    <property type="molecule type" value="Genomic_DNA"/>
</dbReference>
<proteinExistence type="inferred from homology"/>
<dbReference type="GO" id="GO:0005811">
    <property type="term" value="C:lipid droplet"/>
    <property type="evidence" value="ECO:0007669"/>
    <property type="project" value="TreeGrafter"/>
</dbReference>
<dbReference type="Gene3D" id="3.40.50.12780">
    <property type="entry name" value="N-terminal domain of ligase-like"/>
    <property type="match status" value="1"/>
</dbReference>
<dbReference type="Proteomes" id="UP000681722">
    <property type="component" value="Unassembled WGS sequence"/>
</dbReference>
<keyword evidence="9" id="KW-0812">Transmembrane</keyword>
<name>A0A814F7C4_9BILA</name>
<evidence type="ECO:0000256" key="3">
    <source>
        <dbReference type="ARBA" id="ARBA00022741"/>
    </source>
</evidence>
<dbReference type="InterPro" id="IPR000873">
    <property type="entry name" value="AMP-dep_synth/lig_dom"/>
</dbReference>
<dbReference type="InterPro" id="IPR020845">
    <property type="entry name" value="AMP-binding_CS"/>
</dbReference>